<evidence type="ECO:0000313" key="3">
    <source>
        <dbReference type="Proteomes" id="UP001055115"/>
    </source>
</evidence>
<feature type="transmembrane region" description="Helical" evidence="1">
    <location>
        <begin position="292"/>
        <end position="315"/>
    </location>
</feature>
<proteinExistence type="predicted"/>
<evidence type="ECO:0000256" key="1">
    <source>
        <dbReference type="SAM" id="Phobius"/>
    </source>
</evidence>
<keyword evidence="1" id="KW-0472">Membrane</keyword>
<evidence type="ECO:0000313" key="2">
    <source>
        <dbReference type="EMBL" id="GKT43276.1"/>
    </source>
</evidence>
<name>A0AA37L7L0_9PEZI</name>
<organism evidence="2 3">
    <name type="scientific">Colletotrichum spaethianum</name>
    <dbReference type="NCBI Taxonomy" id="700344"/>
    <lineage>
        <taxon>Eukaryota</taxon>
        <taxon>Fungi</taxon>
        <taxon>Dikarya</taxon>
        <taxon>Ascomycota</taxon>
        <taxon>Pezizomycotina</taxon>
        <taxon>Sordariomycetes</taxon>
        <taxon>Hypocreomycetidae</taxon>
        <taxon>Glomerellales</taxon>
        <taxon>Glomerellaceae</taxon>
        <taxon>Colletotrichum</taxon>
        <taxon>Colletotrichum spaethianum species complex</taxon>
    </lineage>
</organism>
<dbReference type="GeneID" id="73324259"/>
<protein>
    <submittedName>
        <fullName evidence="2">Uncharacterized protein</fullName>
    </submittedName>
</protein>
<comment type="caution">
    <text evidence="2">The sequence shown here is derived from an EMBL/GenBank/DDBJ whole genome shotgun (WGS) entry which is preliminary data.</text>
</comment>
<dbReference type="RefSeq" id="XP_049125626.1">
    <property type="nucleotide sequence ID" value="XM_049269669.1"/>
</dbReference>
<gene>
    <name evidence="2" type="ORF">ColSpa_03457</name>
</gene>
<accession>A0AA37L7L0</accession>
<dbReference type="Proteomes" id="UP001055115">
    <property type="component" value="Unassembled WGS sequence"/>
</dbReference>
<reference evidence="2 3" key="1">
    <citation type="submission" date="2022-03" db="EMBL/GenBank/DDBJ databases">
        <title>Genome data of Colletotrichum spp.</title>
        <authorList>
            <person name="Utami Y.D."/>
            <person name="Hiruma K."/>
        </authorList>
    </citation>
    <scope>NUCLEOTIDE SEQUENCE [LARGE SCALE GENOMIC DNA]</scope>
    <source>
        <strain evidence="2 3">MAFF 239500</strain>
    </source>
</reference>
<keyword evidence="1" id="KW-0812">Transmembrane</keyword>
<keyword evidence="3" id="KW-1185">Reference proteome</keyword>
<dbReference type="EMBL" id="BQXU01000007">
    <property type="protein sequence ID" value="GKT43276.1"/>
    <property type="molecule type" value="Genomic_DNA"/>
</dbReference>
<dbReference type="AlphaFoldDB" id="A0AA37L7L0"/>
<sequence length="402" mass="46159">MEHMKCFGDPDCQRLQQQPPLPIRHAPWLDDSDFDGRIATTRYFTLYNDTSVIFIAGQFPEKNDRNLVYACNFLASWVAANYTVDPETSDTLKSTLNQEEILQRTFKGDHIENGRTIRFYQDWLKYLAPKVLIGTNKTATTIGTLVNLFVDKCNSSNVNTAQCFAPVDSNNISGVEIFLSKVFGTYLTDSLARTGSQWKTNLRLSQGHDELRYIWLNDQYGSRSGVYNFTTFNETHTLRNWRGGEQYVHSTIEYMTKFGVFADWLPIDFDVEWYGYGTGQQRKTLHFALAMMHIYLGILALYALSVGFQHMLELFNARVRQKRFRVLSVIPWSDLQDLVVLALKTPPPFDEDLRDAGAGVTSNEVWSKVVRVRADEQRNIHLVSEDSALTEKLNEVGSQKYF</sequence>
<keyword evidence="1" id="KW-1133">Transmembrane helix</keyword>